<dbReference type="AlphaFoldDB" id="A0A1Q8HW10"/>
<keyword evidence="5 6" id="KW-0472">Membrane</keyword>
<name>A0A1Q8HW10_9ACTO</name>
<evidence type="ECO:0000256" key="4">
    <source>
        <dbReference type="ARBA" id="ARBA00022989"/>
    </source>
</evidence>
<dbReference type="PANTHER" id="PTHR35007">
    <property type="entry name" value="INTEGRAL MEMBRANE PROTEIN-RELATED"/>
    <property type="match status" value="1"/>
</dbReference>
<dbReference type="RefSeq" id="WP_075250401.1">
    <property type="nucleotide sequence ID" value="NZ_MSGO01000083.1"/>
</dbReference>
<evidence type="ECO:0000256" key="1">
    <source>
        <dbReference type="ARBA" id="ARBA00004651"/>
    </source>
</evidence>
<dbReference type="GO" id="GO:0005886">
    <property type="term" value="C:plasma membrane"/>
    <property type="evidence" value="ECO:0007669"/>
    <property type="project" value="UniProtKB-SubCell"/>
</dbReference>
<evidence type="ECO:0000256" key="6">
    <source>
        <dbReference type="SAM" id="Phobius"/>
    </source>
</evidence>
<evidence type="ECO:0000256" key="3">
    <source>
        <dbReference type="ARBA" id="ARBA00022692"/>
    </source>
</evidence>
<evidence type="ECO:0000256" key="5">
    <source>
        <dbReference type="ARBA" id="ARBA00023136"/>
    </source>
</evidence>
<dbReference type="Proteomes" id="UP000185736">
    <property type="component" value="Unassembled WGS sequence"/>
</dbReference>
<feature type="transmembrane region" description="Helical" evidence="6">
    <location>
        <begin position="284"/>
        <end position="303"/>
    </location>
</feature>
<evidence type="ECO:0000313" key="9">
    <source>
        <dbReference type="Proteomes" id="UP000185736"/>
    </source>
</evidence>
<evidence type="ECO:0000313" key="8">
    <source>
        <dbReference type="EMBL" id="OLL13043.1"/>
    </source>
</evidence>
<dbReference type="Gene3D" id="1.20.81.30">
    <property type="entry name" value="Type II secretion system (T2SS), domain F"/>
    <property type="match status" value="1"/>
</dbReference>
<keyword evidence="2" id="KW-1003">Cell membrane</keyword>
<dbReference type="Pfam" id="PF00482">
    <property type="entry name" value="T2SSF"/>
    <property type="match status" value="1"/>
</dbReference>
<gene>
    <name evidence="8" type="ORF">BKH32_12955</name>
</gene>
<feature type="transmembrane region" description="Helical" evidence="6">
    <location>
        <begin position="76"/>
        <end position="98"/>
    </location>
</feature>
<comment type="caution">
    <text evidence="8">The sequence shown here is derived from an EMBL/GenBank/DDBJ whole genome shotgun (WGS) entry which is preliminary data.</text>
</comment>
<dbReference type="InterPro" id="IPR018076">
    <property type="entry name" value="T2SS_GspF_dom"/>
</dbReference>
<comment type="subcellular location">
    <subcellularLocation>
        <location evidence="1">Cell membrane</location>
        <topology evidence="1">Multi-pass membrane protein</topology>
    </subcellularLocation>
</comment>
<keyword evidence="3 6" id="KW-0812">Transmembrane</keyword>
<feature type="domain" description="Type II secretion system protein GspF" evidence="7">
    <location>
        <begin position="142"/>
        <end position="265"/>
    </location>
</feature>
<feature type="transmembrane region" description="Helical" evidence="6">
    <location>
        <begin position="6"/>
        <end position="25"/>
    </location>
</feature>
<reference evidence="8 9" key="1">
    <citation type="submission" date="2016-12" db="EMBL/GenBank/DDBJ databases">
        <title>Genomic comparison of strains in the 'Actinomyces naeslundii' group.</title>
        <authorList>
            <person name="Mughal S.R."/>
            <person name="Do T."/>
            <person name="Gilbert S.C."/>
            <person name="Witherden E.A."/>
            <person name="Didelot X."/>
            <person name="Beighton D."/>
        </authorList>
    </citation>
    <scope>NUCLEOTIDE SEQUENCE [LARGE SCALE GENOMIC DNA]</scope>
    <source>
        <strain evidence="8 9">S64C</strain>
    </source>
</reference>
<organism evidence="8 9">
    <name type="scientific">Actinomyces oris</name>
    <dbReference type="NCBI Taxonomy" id="544580"/>
    <lineage>
        <taxon>Bacteria</taxon>
        <taxon>Bacillati</taxon>
        <taxon>Actinomycetota</taxon>
        <taxon>Actinomycetes</taxon>
        <taxon>Actinomycetales</taxon>
        <taxon>Actinomycetaceae</taxon>
        <taxon>Actinomyces</taxon>
    </lineage>
</organism>
<evidence type="ECO:0000256" key="2">
    <source>
        <dbReference type="ARBA" id="ARBA00022475"/>
    </source>
</evidence>
<sequence>MNNVLLIYISGAATLIIGSTALITLSTNAGRTAELAQGVGAADITQRGSAGSVLLTLLRRLPFSKPLRRRLSSAGLSWDVALTELTLTGATVGTFLIARLLVGHIAGAIFAVLILALFFRWLRRRRDQRVERFIAQLPEVSRILSNGTSAGMSVERALVLAAQEMSEPAGVELKRTTSQLALGWSLDSALNDLSERMPSRELNVLVRTIIIQSTAGGALASALHDIALALEDRKQLHREVRTAIIGSTFSAYLVPLIGLTAIVLMNMMKPGVLDDMASSFGGRIVLAAALFCFGIGALLMRLVSRVEV</sequence>
<accession>A0A1Q8HW10</accession>
<dbReference type="PANTHER" id="PTHR35007:SF1">
    <property type="entry name" value="PILUS ASSEMBLY PROTEIN"/>
    <property type="match status" value="1"/>
</dbReference>
<feature type="transmembrane region" description="Helical" evidence="6">
    <location>
        <begin position="243"/>
        <end position="264"/>
    </location>
</feature>
<dbReference type="InterPro" id="IPR042094">
    <property type="entry name" value="T2SS_GspF_sf"/>
</dbReference>
<dbReference type="EMBL" id="MSGO01000083">
    <property type="protein sequence ID" value="OLL13043.1"/>
    <property type="molecule type" value="Genomic_DNA"/>
</dbReference>
<protein>
    <submittedName>
        <fullName evidence="8">Type II secretion system protein F</fullName>
    </submittedName>
</protein>
<feature type="transmembrane region" description="Helical" evidence="6">
    <location>
        <begin position="104"/>
        <end position="122"/>
    </location>
</feature>
<keyword evidence="4 6" id="KW-1133">Transmembrane helix</keyword>
<proteinExistence type="predicted"/>
<evidence type="ECO:0000259" key="7">
    <source>
        <dbReference type="Pfam" id="PF00482"/>
    </source>
</evidence>